<keyword evidence="2" id="KW-1185">Reference proteome</keyword>
<name>A0A378I0G5_9GAMM</name>
<protein>
    <submittedName>
        <fullName evidence="1">Uncharacterized protein</fullName>
    </submittedName>
</protein>
<dbReference type="RefSeq" id="WP_115302003.1">
    <property type="nucleotide sequence ID" value="NZ_CAAAHO010000001.1"/>
</dbReference>
<sequence length="437" mass="50085">MNSLNQSLADVIKTYTDYDFSNQSYHIKQLTAEEKQKIEVQLITIFSQFLTEKGVQDEQINHQRRILLALFHPDKSPYFSPEVRWLECALSNGADNGGFCFRLIDNCADELKQPASTEEDFVFESKTFNTFYIDDLIARLEKKRELAKTLTQRALIDSTITLLQKIKCCQTMTDSIDPSWLKIFLSSLPYMTSGFCIGLYLEELSLLYAALYVVAQSGSWLKKSDVKILQYLGNVAYEFSRAISNAATTLTFYFISMNFAAINTTYYLGIEACSKVYQLIDSVISSKATTNPANAHSQSLILAPQYFLPGKFIFETLELKLMALKLEQYQEQQKQQYFASWRKGCKKSKLIEQALQQFKEIDVKSLPTEQKLAEAEVIINRLASQPYFKENRSKAQETMEAVKVIIRSLSSNFNKNQNEQPRVVDEDYIAVDGTFFI</sequence>
<evidence type="ECO:0000313" key="2">
    <source>
        <dbReference type="Proteomes" id="UP000254968"/>
    </source>
</evidence>
<accession>A0A378I0G5</accession>
<dbReference type="OrthoDB" id="5635385at2"/>
<proteinExistence type="predicted"/>
<gene>
    <name evidence="1" type="ORF">NCTC13315_00768</name>
</gene>
<evidence type="ECO:0000313" key="1">
    <source>
        <dbReference type="EMBL" id="STX28241.1"/>
    </source>
</evidence>
<dbReference type="EMBL" id="UGNV01000001">
    <property type="protein sequence ID" value="STX28241.1"/>
    <property type="molecule type" value="Genomic_DNA"/>
</dbReference>
<organism evidence="1 2">
    <name type="scientific">Legionella beliardensis</name>
    <dbReference type="NCBI Taxonomy" id="91822"/>
    <lineage>
        <taxon>Bacteria</taxon>
        <taxon>Pseudomonadati</taxon>
        <taxon>Pseudomonadota</taxon>
        <taxon>Gammaproteobacteria</taxon>
        <taxon>Legionellales</taxon>
        <taxon>Legionellaceae</taxon>
        <taxon>Legionella</taxon>
    </lineage>
</organism>
<dbReference type="AlphaFoldDB" id="A0A378I0G5"/>
<reference evidence="1 2" key="1">
    <citation type="submission" date="2018-06" db="EMBL/GenBank/DDBJ databases">
        <authorList>
            <consortium name="Pathogen Informatics"/>
            <person name="Doyle S."/>
        </authorList>
    </citation>
    <scope>NUCLEOTIDE SEQUENCE [LARGE SCALE GENOMIC DNA]</scope>
    <source>
        <strain evidence="1 2">NCTC13315</strain>
    </source>
</reference>
<dbReference type="Proteomes" id="UP000254968">
    <property type="component" value="Unassembled WGS sequence"/>
</dbReference>